<protein>
    <recommendedName>
        <fullName evidence="4">Encoded protein</fullName>
    </recommendedName>
</protein>
<reference evidence="2" key="1">
    <citation type="submission" date="2017-08" db="EMBL/GenBank/DDBJ databases">
        <authorList>
            <person name="Polle J.E."/>
            <person name="Barry K."/>
            <person name="Cushman J."/>
            <person name="Schmutz J."/>
            <person name="Tran D."/>
            <person name="Hathwaick L.T."/>
            <person name="Yim W.C."/>
            <person name="Jenkins J."/>
            <person name="Mckie-Krisberg Z.M."/>
            <person name="Prochnik S."/>
            <person name="Lindquist E."/>
            <person name="Dockter R.B."/>
            <person name="Adam C."/>
            <person name="Molina H."/>
            <person name="Bunkerborg J."/>
            <person name="Jin E."/>
            <person name="Buchheim M."/>
            <person name="Magnuson J."/>
        </authorList>
    </citation>
    <scope>NUCLEOTIDE SEQUENCE</scope>
    <source>
        <strain evidence="2">CCAP 19/18</strain>
    </source>
</reference>
<dbReference type="Proteomes" id="UP000815325">
    <property type="component" value="Unassembled WGS sequence"/>
</dbReference>
<evidence type="ECO:0000313" key="3">
    <source>
        <dbReference type="Proteomes" id="UP000815325"/>
    </source>
</evidence>
<gene>
    <name evidence="2" type="ORF">DUNSADRAFT_9473</name>
</gene>
<feature type="compositionally biased region" description="Polar residues" evidence="1">
    <location>
        <begin position="141"/>
        <end position="158"/>
    </location>
</feature>
<name>A0ABQ7GEB3_DUNSA</name>
<evidence type="ECO:0008006" key="4">
    <source>
        <dbReference type="Google" id="ProtNLM"/>
    </source>
</evidence>
<evidence type="ECO:0000313" key="2">
    <source>
        <dbReference type="EMBL" id="KAF5834034.1"/>
    </source>
</evidence>
<organism evidence="2 3">
    <name type="scientific">Dunaliella salina</name>
    <name type="common">Green alga</name>
    <name type="synonym">Protococcus salinus</name>
    <dbReference type="NCBI Taxonomy" id="3046"/>
    <lineage>
        <taxon>Eukaryota</taxon>
        <taxon>Viridiplantae</taxon>
        <taxon>Chlorophyta</taxon>
        <taxon>core chlorophytes</taxon>
        <taxon>Chlorophyceae</taxon>
        <taxon>CS clade</taxon>
        <taxon>Chlamydomonadales</taxon>
        <taxon>Dunaliellaceae</taxon>
        <taxon>Dunaliella</taxon>
    </lineage>
</organism>
<feature type="region of interest" description="Disordered" evidence="1">
    <location>
        <begin position="111"/>
        <end position="158"/>
    </location>
</feature>
<comment type="caution">
    <text evidence="2">The sequence shown here is derived from an EMBL/GenBank/DDBJ whole genome shotgun (WGS) entry which is preliminary data.</text>
</comment>
<dbReference type="EMBL" id="MU069779">
    <property type="protein sequence ID" value="KAF5834034.1"/>
    <property type="molecule type" value="Genomic_DNA"/>
</dbReference>
<proteinExistence type="predicted"/>
<keyword evidence="3" id="KW-1185">Reference proteome</keyword>
<accession>A0ABQ7GEB3</accession>
<evidence type="ECO:0000256" key="1">
    <source>
        <dbReference type="SAM" id="MobiDB-lite"/>
    </source>
</evidence>
<sequence length="158" mass="17269">MLPFCATSTAPTIAASPHMPYLTCYTYTCHIQPSSHQYQSTIICVHTRAPRGLSLQEMWCMSDHNHPAEGLEELARSLDWSKLDSIPLSSPPSPLTLLLLCRPPTPPWLSLPKGPTRPARPRGILAPTPDISQRDWPSCSGLPNTPRTASKSGSVLCT</sequence>